<gene>
    <name evidence="5" type="ORF">CAEBREN_16328</name>
</gene>
<dbReference type="InterPro" id="IPR007229">
    <property type="entry name" value="Nic_PRibTrfase-Fam"/>
</dbReference>
<sequence>MILALSCSINSNRRNNNSKESIDGSPSTNGLHMNGQDSLVQPLMTDFYQITMCYANLKTGTHKEPAVFDGL</sequence>
<dbReference type="Proteomes" id="UP000008068">
    <property type="component" value="Unassembled WGS sequence"/>
</dbReference>
<evidence type="ECO:0000256" key="2">
    <source>
        <dbReference type="ARBA" id="ARBA00022642"/>
    </source>
</evidence>
<dbReference type="GO" id="GO:0034355">
    <property type="term" value="P:NAD+ biosynthetic process via the salvage pathway"/>
    <property type="evidence" value="ECO:0007669"/>
    <property type="project" value="TreeGrafter"/>
</dbReference>
<dbReference type="HOGENOM" id="CLU_2742294_0_0_1"/>
<dbReference type="Gene3D" id="3.20.140.10">
    <property type="entry name" value="nicotinate phosphoribosyltransferase"/>
    <property type="match status" value="1"/>
</dbReference>
<feature type="region of interest" description="Disordered" evidence="4">
    <location>
        <begin position="9"/>
        <end position="36"/>
    </location>
</feature>
<comment type="pathway">
    <text evidence="1">Cofactor biosynthesis; NAD(+) biosynthesis.</text>
</comment>
<protein>
    <submittedName>
        <fullName evidence="5">Uncharacterized protein</fullName>
    </submittedName>
</protein>
<dbReference type="PANTHER" id="PTHR11098:SF1">
    <property type="entry name" value="NICOTINATE PHOSPHORIBOSYLTRANSFERASE"/>
    <property type="match status" value="1"/>
</dbReference>
<dbReference type="PANTHER" id="PTHR11098">
    <property type="entry name" value="NICOTINATE PHOSPHORIBOSYLTRANSFERASE"/>
    <property type="match status" value="1"/>
</dbReference>
<accession>G0NJW6</accession>
<dbReference type="SUPFAM" id="SSF54675">
    <property type="entry name" value="Nicotinate/Quinolinate PRTase N-terminal domain-like"/>
    <property type="match status" value="1"/>
</dbReference>
<dbReference type="eggNOG" id="KOG2511">
    <property type="taxonomic scope" value="Eukaryota"/>
</dbReference>
<comment type="catalytic activity">
    <reaction evidence="3">
        <text>5-phospho-alpha-D-ribose 1-diphosphate + nicotinate + ATP + H2O = nicotinate beta-D-ribonucleotide + ADP + phosphate + diphosphate</text>
        <dbReference type="Rhea" id="RHEA:36163"/>
        <dbReference type="ChEBI" id="CHEBI:15377"/>
        <dbReference type="ChEBI" id="CHEBI:30616"/>
        <dbReference type="ChEBI" id="CHEBI:32544"/>
        <dbReference type="ChEBI" id="CHEBI:33019"/>
        <dbReference type="ChEBI" id="CHEBI:43474"/>
        <dbReference type="ChEBI" id="CHEBI:57502"/>
        <dbReference type="ChEBI" id="CHEBI:58017"/>
        <dbReference type="ChEBI" id="CHEBI:456216"/>
        <dbReference type="EC" id="6.3.4.21"/>
    </reaction>
</comment>
<dbReference type="InParanoid" id="G0NJW6"/>
<name>G0NJW6_CAEBE</name>
<dbReference type="GO" id="GO:0005829">
    <property type="term" value="C:cytosol"/>
    <property type="evidence" value="ECO:0007669"/>
    <property type="project" value="TreeGrafter"/>
</dbReference>
<dbReference type="OrthoDB" id="5852571at2759"/>
<dbReference type="EMBL" id="GL379897">
    <property type="protein sequence ID" value="EGT32726.1"/>
    <property type="molecule type" value="Genomic_DNA"/>
</dbReference>
<organism evidence="6">
    <name type="scientific">Caenorhabditis brenneri</name>
    <name type="common">Nematode worm</name>
    <dbReference type="NCBI Taxonomy" id="135651"/>
    <lineage>
        <taxon>Eukaryota</taxon>
        <taxon>Metazoa</taxon>
        <taxon>Ecdysozoa</taxon>
        <taxon>Nematoda</taxon>
        <taxon>Chromadorea</taxon>
        <taxon>Rhabditida</taxon>
        <taxon>Rhabditina</taxon>
        <taxon>Rhabditomorpha</taxon>
        <taxon>Rhabditoidea</taxon>
        <taxon>Rhabditidae</taxon>
        <taxon>Peloderinae</taxon>
        <taxon>Caenorhabditis</taxon>
    </lineage>
</organism>
<proteinExistence type="predicted"/>
<dbReference type="STRING" id="135651.G0NJW6"/>
<keyword evidence="6" id="KW-1185">Reference proteome</keyword>
<keyword evidence="2" id="KW-0662">Pyridine nucleotide biosynthesis</keyword>
<evidence type="ECO:0000313" key="5">
    <source>
        <dbReference type="EMBL" id="EGT32726.1"/>
    </source>
</evidence>
<dbReference type="GO" id="GO:0004516">
    <property type="term" value="F:nicotinate phosphoribosyltransferase activity"/>
    <property type="evidence" value="ECO:0007669"/>
    <property type="project" value="UniProtKB-EC"/>
</dbReference>
<reference evidence="6" key="1">
    <citation type="submission" date="2011-07" db="EMBL/GenBank/DDBJ databases">
        <authorList>
            <consortium name="Caenorhabditis brenneri Sequencing and Analysis Consortium"/>
            <person name="Wilson R.K."/>
        </authorList>
    </citation>
    <scope>NUCLEOTIDE SEQUENCE [LARGE SCALE GENOMIC DNA]</scope>
    <source>
        <strain evidence="6">PB2801</strain>
    </source>
</reference>
<feature type="compositionally biased region" description="Polar residues" evidence="4">
    <location>
        <begin position="24"/>
        <end position="36"/>
    </location>
</feature>
<evidence type="ECO:0000256" key="1">
    <source>
        <dbReference type="ARBA" id="ARBA00004790"/>
    </source>
</evidence>
<evidence type="ECO:0000256" key="4">
    <source>
        <dbReference type="SAM" id="MobiDB-lite"/>
    </source>
</evidence>
<dbReference type="AlphaFoldDB" id="G0NJW6"/>
<evidence type="ECO:0000256" key="3">
    <source>
        <dbReference type="ARBA" id="ARBA00048668"/>
    </source>
</evidence>
<evidence type="ECO:0000313" key="6">
    <source>
        <dbReference type="Proteomes" id="UP000008068"/>
    </source>
</evidence>